<feature type="compositionally biased region" description="Basic residues" evidence="1">
    <location>
        <begin position="202"/>
        <end position="211"/>
    </location>
</feature>
<organism evidence="3 4">
    <name type="scientific">Imshaugia aleurites</name>
    <dbReference type="NCBI Taxonomy" id="172621"/>
    <lineage>
        <taxon>Eukaryota</taxon>
        <taxon>Fungi</taxon>
        <taxon>Dikarya</taxon>
        <taxon>Ascomycota</taxon>
        <taxon>Pezizomycotina</taxon>
        <taxon>Lecanoromycetes</taxon>
        <taxon>OSLEUM clade</taxon>
        <taxon>Lecanoromycetidae</taxon>
        <taxon>Lecanorales</taxon>
        <taxon>Lecanorineae</taxon>
        <taxon>Parmeliaceae</taxon>
        <taxon>Imshaugia</taxon>
    </lineage>
</organism>
<reference evidence="3" key="1">
    <citation type="submission" date="2021-03" db="EMBL/GenBank/DDBJ databases">
        <authorList>
            <person name="Tagirdzhanova G."/>
        </authorList>
    </citation>
    <scope>NUCLEOTIDE SEQUENCE</scope>
</reference>
<keyword evidence="2" id="KW-1133">Transmembrane helix</keyword>
<evidence type="ECO:0000313" key="3">
    <source>
        <dbReference type="EMBL" id="CAF9918336.1"/>
    </source>
</evidence>
<dbReference type="AlphaFoldDB" id="A0A8H3FCK5"/>
<proteinExistence type="predicted"/>
<sequence length="306" mass="34917">MAITIRSNADGENFITTYPGYLILIFGIPFAFVIIICVLGYFGFFGCLLGNGIKHYFQRRHRRREVSRLRRLQHDEERWTTREYGKRLQMEINNEREQEKIRRRERQEEEKAQKRARRYRPPTAPEAAHMPPSSSINLNRGHRSTHGSSVRIPGSDSLYSDPARDVSDTRARIDTWNSRVEPGSAPAPADNVSFDTSASSQRRARLQKRARSTSTTSRSQPLAHIPDDASVDSRASAQRRSRLQRRNRGYSAGAWAQWSGENLSPLSRRSEDRHVGSVGTSSRLFDDRGSIDQRSTSAQGLLSEHH</sequence>
<evidence type="ECO:0000256" key="2">
    <source>
        <dbReference type="SAM" id="Phobius"/>
    </source>
</evidence>
<feature type="compositionally biased region" description="Basic residues" evidence="1">
    <location>
        <begin position="237"/>
        <end position="248"/>
    </location>
</feature>
<feature type="compositionally biased region" description="Basic and acidic residues" evidence="1">
    <location>
        <begin position="95"/>
        <end position="113"/>
    </location>
</feature>
<feature type="compositionally biased region" description="Basic and acidic residues" evidence="1">
    <location>
        <begin position="162"/>
        <end position="173"/>
    </location>
</feature>
<protein>
    <submittedName>
        <fullName evidence="3">Uncharacterized protein</fullName>
    </submittedName>
</protein>
<comment type="caution">
    <text evidence="3">The sequence shown here is derived from an EMBL/GenBank/DDBJ whole genome shotgun (WGS) entry which is preliminary data.</text>
</comment>
<evidence type="ECO:0000256" key="1">
    <source>
        <dbReference type="SAM" id="MobiDB-lite"/>
    </source>
</evidence>
<gene>
    <name evidence="3" type="ORF">IMSHALPRED_004280</name>
</gene>
<name>A0A8H3FCK5_9LECA</name>
<keyword evidence="2" id="KW-0812">Transmembrane</keyword>
<feature type="region of interest" description="Disordered" evidence="1">
    <location>
        <begin position="95"/>
        <end position="306"/>
    </location>
</feature>
<evidence type="ECO:0000313" key="4">
    <source>
        <dbReference type="Proteomes" id="UP000664534"/>
    </source>
</evidence>
<keyword evidence="4" id="KW-1185">Reference proteome</keyword>
<feature type="transmembrane region" description="Helical" evidence="2">
    <location>
        <begin position="20"/>
        <end position="53"/>
    </location>
</feature>
<dbReference type="EMBL" id="CAJPDT010000020">
    <property type="protein sequence ID" value="CAF9918336.1"/>
    <property type="molecule type" value="Genomic_DNA"/>
</dbReference>
<accession>A0A8H3FCK5</accession>
<dbReference type="Proteomes" id="UP000664534">
    <property type="component" value="Unassembled WGS sequence"/>
</dbReference>
<keyword evidence="2" id="KW-0472">Membrane</keyword>